<evidence type="ECO:0000313" key="9">
    <source>
        <dbReference type="Proteomes" id="UP000005447"/>
    </source>
</evidence>
<evidence type="ECO:0000256" key="4">
    <source>
        <dbReference type="ARBA" id="ARBA00022989"/>
    </source>
</evidence>
<name>H0WE08_CAVPO</name>
<organism evidence="8 9">
    <name type="scientific">Cavia porcellus</name>
    <name type="common">Guinea pig</name>
    <dbReference type="NCBI Taxonomy" id="10141"/>
    <lineage>
        <taxon>Eukaryota</taxon>
        <taxon>Metazoa</taxon>
        <taxon>Chordata</taxon>
        <taxon>Craniata</taxon>
        <taxon>Vertebrata</taxon>
        <taxon>Euteleostomi</taxon>
        <taxon>Mammalia</taxon>
        <taxon>Eutheria</taxon>
        <taxon>Euarchontoglires</taxon>
        <taxon>Glires</taxon>
        <taxon>Rodentia</taxon>
        <taxon>Hystricomorpha</taxon>
        <taxon>Caviidae</taxon>
        <taxon>Cavia</taxon>
    </lineage>
</organism>
<dbReference type="EMBL" id="AAKN02030148">
    <property type="status" value="NOT_ANNOTATED_CDS"/>
    <property type="molecule type" value="Genomic_DNA"/>
</dbReference>
<comment type="similarity">
    <text evidence="2">Belongs to the CD225/Dispanin family.</text>
</comment>
<evidence type="ECO:0000256" key="7">
    <source>
        <dbReference type="SAM" id="Phobius"/>
    </source>
</evidence>
<dbReference type="OMA" id="GAPHIGF"/>
<accession>H0WE08</accession>
<evidence type="ECO:0000256" key="2">
    <source>
        <dbReference type="ARBA" id="ARBA00006843"/>
    </source>
</evidence>
<feature type="transmembrane region" description="Helical" evidence="7">
    <location>
        <begin position="205"/>
        <end position="231"/>
    </location>
</feature>
<keyword evidence="3 7" id="KW-0812">Transmembrane</keyword>
<comment type="subcellular location">
    <subcellularLocation>
        <location evidence="1">Membrane</location>
    </subcellularLocation>
</comment>
<evidence type="ECO:0000256" key="5">
    <source>
        <dbReference type="ARBA" id="ARBA00023136"/>
    </source>
</evidence>
<keyword evidence="4 7" id="KW-1133">Transmembrane helix</keyword>
<reference evidence="8" key="3">
    <citation type="submission" date="2025-09" db="UniProtKB">
        <authorList>
            <consortium name="Ensembl"/>
        </authorList>
    </citation>
    <scope>IDENTIFICATION</scope>
    <source>
        <strain evidence="8">2N</strain>
    </source>
</reference>
<dbReference type="GO" id="GO:0016020">
    <property type="term" value="C:membrane"/>
    <property type="evidence" value="ECO:0007669"/>
    <property type="project" value="UniProtKB-SubCell"/>
</dbReference>
<feature type="region of interest" description="Disordered" evidence="6">
    <location>
        <begin position="1"/>
        <end position="94"/>
    </location>
</feature>
<protein>
    <submittedName>
        <fullName evidence="8">Proline rich transmembrane protein 1B</fullName>
    </submittedName>
</protein>
<dbReference type="InterPro" id="IPR051423">
    <property type="entry name" value="CD225/Dispanin"/>
</dbReference>
<dbReference type="Ensembl" id="ENSCPOT00000021169.2">
    <property type="protein sequence ID" value="ENSCPOP00000021232.2"/>
    <property type="gene ID" value="ENSCPOG00000022704.2"/>
</dbReference>
<evidence type="ECO:0000256" key="6">
    <source>
        <dbReference type="SAM" id="MobiDB-lite"/>
    </source>
</evidence>
<dbReference type="HOGENOM" id="CLU_140587_0_2_1"/>
<dbReference type="FunCoup" id="H0WE08">
    <property type="interactions" value="241"/>
</dbReference>
<dbReference type="VEuPathDB" id="HostDB:ENSCPOG00000022704"/>
<feature type="transmembrane region" description="Helical" evidence="7">
    <location>
        <begin position="162"/>
        <end position="180"/>
    </location>
</feature>
<evidence type="ECO:0000256" key="3">
    <source>
        <dbReference type="ARBA" id="ARBA00022692"/>
    </source>
</evidence>
<dbReference type="AlphaFoldDB" id="H0WE08"/>
<dbReference type="eggNOG" id="ENOG502RZXC">
    <property type="taxonomic scope" value="Eukaryota"/>
</dbReference>
<keyword evidence="9" id="KW-1185">Reference proteome</keyword>
<gene>
    <name evidence="8" type="primary">PRRT1B</name>
</gene>
<dbReference type="InParanoid" id="H0WE08"/>
<evidence type="ECO:0000313" key="8">
    <source>
        <dbReference type="Ensembl" id="ENSCPOP00000021232.2"/>
    </source>
</evidence>
<evidence type="ECO:0000256" key="1">
    <source>
        <dbReference type="ARBA" id="ARBA00004370"/>
    </source>
</evidence>
<proteinExistence type="inferred from homology"/>
<reference evidence="8" key="2">
    <citation type="submission" date="2025-08" db="UniProtKB">
        <authorList>
            <consortium name="Ensembl"/>
        </authorList>
    </citation>
    <scope>IDENTIFICATION</scope>
    <source>
        <strain evidence="8">2N</strain>
    </source>
</reference>
<dbReference type="InterPro" id="IPR007593">
    <property type="entry name" value="CD225/Dispanin_fam"/>
</dbReference>
<dbReference type="GeneTree" id="ENSGT00940000163383"/>
<dbReference type="Proteomes" id="UP000005447">
    <property type="component" value="Unassembled WGS sequence"/>
</dbReference>
<dbReference type="Pfam" id="PF04505">
    <property type="entry name" value="CD225"/>
    <property type="match status" value="1"/>
</dbReference>
<sequence>PCAPQGHSAPPADPVEPADPTHPALPQLPRRPRLLGEAQAPEEDAAPVAARGGEPGPADLTAPSQSLSLSPGPKAESSSAPHIGFMPEPPPYAPPDPKAVPALFAPFPPPVLLPPAPAALFPPGPLFPPPGRAKVPFCPQYCSPVVAPGEHRPPPKDYMTESVLVMLFCCLLSGLLAVVYSHETRAALARGDLAQAEEASRKARLLVLVSLLFGVFVSTSWVLYVVMALYLP</sequence>
<dbReference type="PANTHER" id="PTHR14948:SF18">
    <property type="entry name" value="PROLINE RICH TRANSMEMBRANE PROTEIN 1B"/>
    <property type="match status" value="1"/>
</dbReference>
<reference evidence="9" key="1">
    <citation type="journal article" date="2011" name="Nature">
        <title>A high-resolution map of human evolutionary constraint using 29 mammals.</title>
        <authorList>
            <person name="Lindblad-Toh K."/>
            <person name="Garber M."/>
            <person name="Zuk O."/>
            <person name="Lin M.F."/>
            <person name="Parker B.J."/>
            <person name="Washietl S."/>
            <person name="Kheradpour P."/>
            <person name="Ernst J."/>
            <person name="Jordan G."/>
            <person name="Mauceli E."/>
            <person name="Ward L.D."/>
            <person name="Lowe C.B."/>
            <person name="Holloway A.K."/>
            <person name="Clamp M."/>
            <person name="Gnerre S."/>
            <person name="Alfoldi J."/>
            <person name="Beal K."/>
            <person name="Chang J."/>
            <person name="Clawson H."/>
            <person name="Cuff J."/>
            <person name="Di Palma F."/>
            <person name="Fitzgerald S."/>
            <person name="Flicek P."/>
            <person name="Guttman M."/>
            <person name="Hubisz M.J."/>
            <person name="Jaffe D.B."/>
            <person name="Jungreis I."/>
            <person name="Kent W.J."/>
            <person name="Kostka D."/>
            <person name="Lara M."/>
            <person name="Martins A.L."/>
            <person name="Massingham T."/>
            <person name="Moltke I."/>
            <person name="Raney B.J."/>
            <person name="Rasmussen M.D."/>
            <person name="Robinson J."/>
            <person name="Stark A."/>
            <person name="Vilella A.J."/>
            <person name="Wen J."/>
            <person name="Xie X."/>
            <person name="Zody M.C."/>
            <person name="Baldwin J."/>
            <person name="Bloom T."/>
            <person name="Chin C.W."/>
            <person name="Heiman D."/>
            <person name="Nicol R."/>
            <person name="Nusbaum C."/>
            <person name="Young S."/>
            <person name="Wilkinson J."/>
            <person name="Worley K.C."/>
            <person name="Kovar C.L."/>
            <person name="Muzny D.M."/>
            <person name="Gibbs R.A."/>
            <person name="Cree A."/>
            <person name="Dihn H.H."/>
            <person name="Fowler G."/>
            <person name="Jhangiani S."/>
            <person name="Joshi V."/>
            <person name="Lee S."/>
            <person name="Lewis L.R."/>
            <person name="Nazareth L.V."/>
            <person name="Okwuonu G."/>
            <person name="Santibanez J."/>
            <person name="Warren W.C."/>
            <person name="Mardis E.R."/>
            <person name="Weinstock G.M."/>
            <person name="Wilson R.K."/>
            <person name="Delehaunty K."/>
            <person name="Dooling D."/>
            <person name="Fronik C."/>
            <person name="Fulton L."/>
            <person name="Fulton B."/>
            <person name="Graves T."/>
            <person name="Minx P."/>
            <person name="Sodergren E."/>
            <person name="Birney E."/>
            <person name="Margulies E.H."/>
            <person name="Herrero J."/>
            <person name="Green E.D."/>
            <person name="Haussler D."/>
            <person name="Siepel A."/>
            <person name="Goldman N."/>
            <person name="Pollard K.S."/>
            <person name="Pedersen J.S."/>
            <person name="Lander E.S."/>
            <person name="Kellis M."/>
        </authorList>
    </citation>
    <scope>NUCLEOTIDE SEQUENCE [LARGE SCALE GENOMIC DNA]</scope>
    <source>
        <strain evidence="9">2N</strain>
    </source>
</reference>
<keyword evidence="5 7" id="KW-0472">Membrane</keyword>
<dbReference type="PANTHER" id="PTHR14948">
    <property type="entry name" value="NG5"/>
    <property type="match status" value="1"/>
</dbReference>